<feature type="region of interest" description="Disordered" evidence="6">
    <location>
        <begin position="1"/>
        <end position="27"/>
    </location>
</feature>
<dbReference type="GO" id="GO:0005886">
    <property type="term" value="C:plasma membrane"/>
    <property type="evidence" value="ECO:0007669"/>
    <property type="project" value="UniProtKB-SubCell"/>
</dbReference>
<dbReference type="Pfam" id="PF04024">
    <property type="entry name" value="PspC"/>
    <property type="match status" value="1"/>
</dbReference>
<comment type="subcellular location">
    <subcellularLocation>
        <location evidence="1">Cell membrane</location>
        <topology evidence="1">Single-pass membrane protein</topology>
    </subcellularLocation>
</comment>
<evidence type="ECO:0000256" key="5">
    <source>
        <dbReference type="ARBA" id="ARBA00023136"/>
    </source>
</evidence>
<keyword evidence="10" id="KW-1185">Reference proteome</keyword>
<sequence>MPRRGPDGHHRGMDMNKGTTERRLRRTRDGRMLAGVCSGAAEFLGVDANIVRLLLAVFTIFGGAGVAVYAIAWLLIPEEGAATSIAEDLFKKAQDNPNVQDAVQRTKDAVNKNRTHA</sequence>
<keyword evidence="3 7" id="KW-0812">Transmembrane</keyword>
<dbReference type="AlphaFoldDB" id="A0A7D3VWE3"/>
<name>A0A7D3VWE3_ACTVE</name>
<proteinExistence type="predicted"/>
<dbReference type="InterPro" id="IPR052027">
    <property type="entry name" value="PspC"/>
</dbReference>
<feature type="region of interest" description="Disordered" evidence="6">
    <location>
        <begin position="96"/>
        <end position="117"/>
    </location>
</feature>
<evidence type="ECO:0000256" key="6">
    <source>
        <dbReference type="SAM" id="MobiDB-lite"/>
    </source>
</evidence>
<protein>
    <submittedName>
        <fullName evidence="9">Stress-responsive transcriptional regulator</fullName>
    </submittedName>
</protein>
<evidence type="ECO:0000256" key="3">
    <source>
        <dbReference type="ARBA" id="ARBA00022692"/>
    </source>
</evidence>
<evidence type="ECO:0000256" key="1">
    <source>
        <dbReference type="ARBA" id="ARBA00004162"/>
    </source>
</evidence>
<keyword evidence="4 7" id="KW-1133">Transmembrane helix</keyword>
<keyword evidence="2" id="KW-1003">Cell membrane</keyword>
<evidence type="ECO:0000313" key="10">
    <source>
        <dbReference type="Proteomes" id="UP000501240"/>
    </source>
</evidence>
<dbReference type="Proteomes" id="UP000501240">
    <property type="component" value="Chromosome"/>
</dbReference>
<accession>A0A7D3VWE3</accession>
<evidence type="ECO:0000313" key="9">
    <source>
        <dbReference type="EMBL" id="QKG24338.1"/>
    </source>
</evidence>
<dbReference type="PANTHER" id="PTHR33885">
    <property type="entry name" value="PHAGE SHOCK PROTEIN C"/>
    <property type="match status" value="1"/>
</dbReference>
<feature type="transmembrane region" description="Helical" evidence="7">
    <location>
        <begin position="53"/>
        <end position="76"/>
    </location>
</feature>
<evidence type="ECO:0000256" key="4">
    <source>
        <dbReference type="ARBA" id="ARBA00022989"/>
    </source>
</evidence>
<dbReference type="PANTHER" id="PTHR33885:SF3">
    <property type="entry name" value="PHAGE SHOCK PROTEIN C"/>
    <property type="match status" value="1"/>
</dbReference>
<keyword evidence="5 7" id="KW-0472">Membrane</keyword>
<reference evidence="9 10" key="1">
    <citation type="submission" date="2020-05" db="EMBL/GenBank/DDBJ databases">
        <title>Actinomadura verrucosospora NRRL-B18236 (PFL_A860) Genome sequencing and assembly.</title>
        <authorList>
            <person name="Samborskyy M."/>
        </authorList>
    </citation>
    <scope>NUCLEOTIDE SEQUENCE [LARGE SCALE GENOMIC DNA]</scope>
    <source>
        <strain evidence="9 10">NRRL:B18236</strain>
    </source>
</reference>
<evidence type="ECO:0000259" key="8">
    <source>
        <dbReference type="Pfam" id="PF04024"/>
    </source>
</evidence>
<evidence type="ECO:0000256" key="7">
    <source>
        <dbReference type="SAM" id="Phobius"/>
    </source>
</evidence>
<dbReference type="InterPro" id="IPR007168">
    <property type="entry name" value="Phageshock_PspC_N"/>
</dbReference>
<dbReference type="EMBL" id="CP053892">
    <property type="protein sequence ID" value="QKG24338.1"/>
    <property type="molecule type" value="Genomic_DNA"/>
</dbReference>
<organism evidence="9 10">
    <name type="scientific">Actinomadura verrucosospora</name>
    <dbReference type="NCBI Taxonomy" id="46165"/>
    <lineage>
        <taxon>Bacteria</taxon>
        <taxon>Bacillati</taxon>
        <taxon>Actinomycetota</taxon>
        <taxon>Actinomycetes</taxon>
        <taxon>Streptosporangiales</taxon>
        <taxon>Thermomonosporaceae</taxon>
        <taxon>Actinomadura</taxon>
    </lineage>
</organism>
<gene>
    <name evidence="9" type="ORF">ACTIVE_5981</name>
</gene>
<evidence type="ECO:0000256" key="2">
    <source>
        <dbReference type="ARBA" id="ARBA00022475"/>
    </source>
</evidence>
<feature type="domain" description="Phage shock protein PspC N-terminal" evidence="8">
    <location>
        <begin position="22"/>
        <end position="79"/>
    </location>
</feature>